<evidence type="ECO:0000313" key="3">
    <source>
        <dbReference type="EMBL" id="ANB77107.1"/>
    </source>
</evidence>
<dbReference type="STRING" id="1804984.AYM40_33890"/>
<proteinExistence type="predicted"/>
<feature type="transmembrane region" description="Helical" evidence="1">
    <location>
        <begin position="178"/>
        <end position="197"/>
    </location>
</feature>
<evidence type="ECO:0000259" key="2">
    <source>
        <dbReference type="Pfam" id="PF01757"/>
    </source>
</evidence>
<dbReference type="InterPro" id="IPR050879">
    <property type="entry name" value="Acyltransferase_3"/>
</dbReference>
<dbReference type="GO" id="GO:0016020">
    <property type="term" value="C:membrane"/>
    <property type="evidence" value="ECO:0007669"/>
    <property type="project" value="TreeGrafter"/>
</dbReference>
<organism evidence="3 4">
    <name type="scientific">Paraburkholderia phytofirmans OLGA172</name>
    <dbReference type="NCBI Taxonomy" id="1417228"/>
    <lineage>
        <taxon>Bacteria</taxon>
        <taxon>Pseudomonadati</taxon>
        <taxon>Pseudomonadota</taxon>
        <taxon>Betaproteobacteria</taxon>
        <taxon>Burkholderiales</taxon>
        <taxon>Burkholderiaceae</taxon>
        <taxon>Paraburkholderia</taxon>
    </lineage>
</organism>
<feature type="transmembrane region" description="Helical" evidence="1">
    <location>
        <begin position="305"/>
        <end position="326"/>
    </location>
</feature>
<keyword evidence="1" id="KW-0812">Transmembrane</keyword>
<sequence>MENGMRSASMKCGMLENIQAARALAALAVVAYHMKALPVGQYGVDIFFVISGFIMSYIAPKEGLAFFRKRVIRIVPVYWLSTIGVYLVAIFRPYWLNTTTASGIYLVKSLFFIPYIQENGHWGPLNLNGWTLECEMLFYLTISATLLLVRHRYATTLAGAGLAAVCLLLPFFNCPQIFFHMFRPIIIEFCFGILCFWIFEMEVIRSLPAWIWAITSMLSIISIPFIYGVCGVVDSSARVVAYGIPSFIFVASLLGMECQGLTARSKLIGRLGASSYSIYLLHPYIIGVTRKIFHIQDGSSIYVDFVSLIGVSGIVCIIGYGFYFYIERPLLSRIVTVLARGRISPVASS</sequence>
<keyword evidence="1" id="KW-1133">Transmembrane helix</keyword>
<feature type="transmembrane region" description="Helical" evidence="1">
    <location>
        <begin position="156"/>
        <end position="172"/>
    </location>
</feature>
<dbReference type="Pfam" id="PF01757">
    <property type="entry name" value="Acyl_transf_3"/>
    <property type="match status" value="1"/>
</dbReference>
<dbReference type="KEGG" id="buz:AYM40_33890"/>
<dbReference type="AlphaFoldDB" id="A0A167WJE9"/>
<dbReference type="GO" id="GO:0000271">
    <property type="term" value="P:polysaccharide biosynthetic process"/>
    <property type="evidence" value="ECO:0007669"/>
    <property type="project" value="TreeGrafter"/>
</dbReference>
<evidence type="ECO:0000313" key="4">
    <source>
        <dbReference type="Proteomes" id="UP000076852"/>
    </source>
</evidence>
<gene>
    <name evidence="3" type="ORF">AYM40_33890</name>
</gene>
<feature type="transmembrane region" description="Helical" evidence="1">
    <location>
        <begin position="239"/>
        <end position="255"/>
    </location>
</feature>
<evidence type="ECO:0000256" key="1">
    <source>
        <dbReference type="SAM" id="Phobius"/>
    </source>
</evidence>
<keyword evidence="1" id="KW-0472">Membrane</keyword>
<feature type="domain" description="Acyltransferase 3" evidence="2">
    <location>
        <begin position="17"/>
        <end position="317"/>
    </location>
</feature>
<dbReference type="Proteomes" id="UP000076852">
    <property type="component" value="Chromosome 2"/>
</dbReference>
<feature type="transmembrane region" description="Helical" evidence="1">
    <location>
        <begin position="209"/>
        <end position="227"/>
    </location>
</feature>
<accession>A0A167WJE9</accession>
<feature type="transmembrane region" description="Helical" evidence="1">
    <location>
        <begin position="39"/>
        <end position="59"/>
    </location>
</feature>
<dbReference type="PANTHER" id="PTHR23028:SF131">
    <property type="entry name" value="BLR2367 PROTEIN"/>
    <property type="match status" value="1"/>
</dbReference>
<dbReference type="PANTHER" id="PTHR23028">
    <property type="entry name" value="ACETYLTRANSFERASE"/>
    <property type="match status" value="1"/>
</dbReference>
<dbReference type="EMBL" id="CP014579">
    <property type="protein sequence ID" value="ANB77107.1"/>
    <property type="molecule type" value="Genomic_DNA"/>
</dbReference>
<name>A0A167WJE9_9BURK</name>
<dbReference type="InterPro" id="IPR002656">
    <property type="entry name" value="Acyl_transf_3_dom"/>
</dbReference>
<reference evidence="3 4" key="1">
    <citation type="journal article" date="2016" name="Gene">
        <title>PacBio SMRT assembly of a complex multi-replicon genome reveals chlorocatechol degradative operon in a region of genome plasticity.</title>
        <authorList>
            <person name="Ricker N."/>
            <person name="Shen S.Y."/>
            <person name="Goordial J."/>
            <person name="Jin S."/>
            <person name="Fulthorpe R.R."/>
        </authorList>
    </citation>
    <scope>NUCLEOTIDE SEQUENCE [LARGE SCALE GENOMIC DNA]</scope>
    <source>
        <strain evidence="3 4">OLGA172</strain>
    </source>
</reference>
<feature type="transmembrane region" description="Helical" evidence="1">
    <location>
        <begin position="71"/>
        <end position="91"/>
    </location>
</feature>
<keyword evidence="4" id="KW-1185">Reference proteome</keyword>
<feature type="transmembrane region" description="Helical" evidence="1">
    <location>
        <begin position="267"/>
        <end position="285"/>
    </location>
</feature>
<dbReference type="GO" id="GO:0016747">
    <property type="term" value="F:acyltransferase activity, transferring groups other than amino-acyl groups"/>
    <property type="evidence" value="ECO:0007669"/>
    <property type="project" value="InterPro"/>
</dbReference>
<protein>
    <recommendedName>
        <fullName evidence="2">Acyltransferase 3 domain-containing protein</fullName>
    </recommendedName>
</protein>